<name>A0AA36EIT1_LACSI</name>
<dbReference type="AlphaFoldDB" id="A0AA36EIT1"/>
<gene>
    <name evidence="1" type="ORF">LSALG_LOCUS37191</name>
</gene>
<organism evidence="1 2">
    <name type="scientific">Lactuca saligna</name>
    <name type="common">Willowleaf lettuce</name>
    <dbReference type="NCBI Taxonomy" id="75948"/>
    <lineage>
        <taxon>Eukaryota</taxon>
        <taxon>Viridiplantae</taxon>
        <taxon>Streptophyta</taxon>
        <taxon>Embryophyta</taxon>
        <taxon>Tracheophyta</taxon>
        <taxon>Spermatophyta</taxon>
        <taxon>Magnoliopsida</taxon>
        <taxon>eudicotyledons</taxon>
        <taxon>Gunneridae</taxon>
        <taxon>Pentapetalae</taxon>
        <taxon>asterids</taxon>
        <taxon>campanulids</taxon>
        <taxon>Asterales</taxon>
        <taxon>Asteraceae</taxon>
        <taxon>Cichorioideae</taxon>
        <taxon>Cichorieae</taxon>
        <taxon>Lactucinae</taxon>
        <taxon>Lactuca</taxon>
    </lineage>
</organism>
<evidence type="ECO:0000313" key="2">
    <source>
        <dbReference type="Proteomes" id="UP001177003"/>
    </source>
</evidence>
<reference evidence="1" key="1">
    <citation type="submission" date="2023-04" db="EMBL/GenBank/DDBJ databases">
        <authorList>
            <person name="Vijverberg K."/>
            <person name="Xiong W."/>
            <person name="Schranz E."/>
        </authorList>
    </citation>
    <scope>NUCLEOTIDE SEQUENCE</scope>
</reference>
<evidence type="ECO:0000313" key="1">
    <source>
        <dbReference type="EMBL" id="CAI9298421.1"/>
    </source>
</evidence>
<keyword evidence="2" id="KW-1185">Reference proteome</keyword>
<dbReference type="EMBL" id="OX465084">
    <property type="protein sequence ID" value="CAI9298421.1"/>
    <property type="molecule type" value="Genomic_DNA"/>
</dbReference>
<proteinExistence type="predicted"/>
<protein>
    <submittedName>
        <fullName evidence="1">Uncharacterized protein</fullName>
    </submittedName>
</protein>
<dbReference type="Proteomes" id="UP001177003">
    <property type="component" value="Chromosome 8"/>
</dbReference>
<accession>A0AA36EIT1</accession>
<sequence length="271" mass="30838">MLKIAATQVHQPPPPVPLSCSDQIELRLPPLTASTSRCRHTLPPDTMCERRKPLRATFEWCDGVLRCFFSSFFVHSPILQVRRRHLLPPVKPRKMKTTSRHVVLRVSHLRPLPQSRRPLQRCCRSCMHRRAVEDEVAVTFVLHHHSPPLVSLRLQLVGVPCCRRSPPRRGYCGVSCVSQSKYVCGCYWSEKALPPPTAGMLFVVLLPSLNATSRKTGNGHHHHREVVAATMCHRKLKTTTLGWWLPLPAATGRRVEWRCARFVSLIRLGCL</sequence>